<evidence type="ECO:0000313" key="2">
    <source>
        <dbReference type="EMBL" id="EPZ14307.1"/>
    </source>
</evidence>
<dbReference type="Pfam" id="PF11162">
    <property type="entry name" value="DUF2946"/>
    <property type="match status" value="1"/>
</dbReference>
<evidence type="ECO:0008006" key="4">
    <source>
        <dbReference type="Google" id="ProtNLM"/>
    </source>
</evidence>
<dbReference type="PATRIC" id="fig|1348657.5.peg.3217"/>
<reference evidence="2 3" key="1">
    <citation type="submission" date="2013-06" db="EMBL/GenBank/DDBJ databases">
        <title>Draft genome sequence of Thauera terpenica.</title>
        <authorList>
            <person name="Liu B."/>
            <person name="Frostegard A.H."/>
            <person name="Shapleigh J.P."/>
        </authorList>
    </citation>
    <scope>NUCLEOTIDE SEQUENCE [LARGE SCALE GENOMIC DNA]</scope>
    <source>
        <strain evidence="2 3">58Eu</strain>
    </source>
</reference>
<evidence type="ECO:0000313" key="3">
    <source>
        <dbReference type="Proteomes" id="UP000015455"/>
    </source>
</evidence>
<comment type="caution">
    <text evidence="2">The sequence shown here is derived from an EMBL/GenBank/DDBJ whole genome shotgun (WGS) entry which is preliminary data.</text>
</comment>
<name>S9ZLE4_9RHOO</name>
<dbReference type="STRING" id="1348657.M622_19030"/>
<organism evidence="2 3">
    <name type="scientific">Thauera terpenica 58Eu</name>
    <dbReference type="NCBI Taxonomy" id="1348657"/>
    <lineage>
        <taxon>Bacteria</taxon>
        <taxon>Pseudomonadati</taxon>
        <taxon>Pseudomonadota</taxon>
        <taxon>Betaproteobacteria</taxon>
        <taxon>Rhodocyclales</taxon>
        <taxon>Zoogloeaceae</taxon>
        <taxon>Thauera</taxon>
    </lineage>
</organism>
<accession>S9ZLE4</accession>
<dbReference type="RefSeq" id="WP_021250616.1">
    <property type="nucleotide sequence ID" value="NZ_ATJV01000091.1"/>
</dbReference>
<protein>
    <recommendedName>
        <fullName evidence="4">DUF2946 domain-containing protein</fullName>
    </recommendedName>
</protein>
<keyword evidence="1" id="KW-0732">Signal</keyword>
<dbReference type="EMBL" id="ATJV01000091">
    <property type="protein sequence ID" value="EPZ14307.1"/>
    <property type="molecule type" value="Genomic_DNA"/>
</dbReference>
<dbReference type="AlphaFoldDB" id="S9ZLE4"/>
<dbReference type="eggNOG" id="ENOG5033BQP">
    <property type="taxonomic scope" value="Bacteria"/>
</dbReference>
<dbReference type="Proteomes" id="UP000015455">
    <property type="component" value="Unassembled WGS sequence"/>
</dbReference>
<feature type="signal peptide" evidence="1">
    <location>
        <begin position="1"/>
        <end position="25"/>
    </location>
</feature>
<keyword evidence="3" id="KW-1185">Reference proteome</keyword>
<feature type="chain" id="PRO_5004560492" description="DUF2946 domain-containing protein" evidence="1">
    <location>
        <begin position="26"/>
        <end position="138"/>
    </location>
</feature>
<sequence>MNRFRRRLHAWFAIAAMLFAAFAPAVSRAMTSGTDSLLIDVCSAGGVHYVQIPLAEAGHYLDSMLAGGAESDDSSENSRYSCPYCSSHNLGVGLPALESTVLLVAQGMRAAVPRLFLAAPRPLFTWSPASPRAPPFFA</sequence>
<proteinExistence type="predicted"/>
<gene>
    <name evidence="2" type="ORF">M622_19030</name>
</gene>
<dbReference type="InterPro" id="IPR021333">
    <property type="entry name" value="DUF2946"/>
</dbReference>
<dbReference type="OrthoDB" id="8536886at2"/>
<evidence type="ECO:0000256" key="1">
    <source>
        <dbReference type="SAM" id="SignalP"/>
    </source>
</evidence>